<gene>
    <name evidence="2" type="ORF">K466DRAFT_604785</name>
</gene>
<evidence type="ECO:0000313" key="3">
    <source>
        <dbReference type="Proteomes" id="UP000308197"/>
    </source>
</evidence>
<dbReference type="EMBL" id="ML211656">
    <property type="protein sequence ID" value="TFK81097.1"/>
    <property type="molecule type" value="Genomic_DNA"/>
</dbReference>
<feature type="compositionally biased region" description="Pro residues" evidence="1">
    <location>
        <begin position="163"/>
        <end position="191"/>
    </location>
</feature>
<reference evidence="2 3" key="1">
    <citation type="journal article" date="2019" name="Nat. Ecol. Evol.">
        <title>Megaphylogeny resolves global patterns of mushroom evolution.</title>
        <authorList>
            <person name="Varga T."/>
            <person name="Krizsan K."/>
            <person name="Foldi C."/>
            <person name="Dima B."/>
            <person name="Sanchez-Garcia M."/>
            <person name="Sanchez-Ramirez S."/>
            <person name="Szollosi G.J."/>
            <person name="Szarkandi J.G."/>
            <person name="Papp V."/>
            <person name="Albert L."/>
            <person name="Andreopoulos W."/>
            <person name="Angelini C."/>
            <person name="Antonin V."/>
            <person name="Barry K.W."/>
            <person name="Bougher N.L."/>
            <person name="Buchanan P."/>
            <person name="Buyck B."/>
            <person name="Bense V."/>
            <person name="Catcheside P."/>
            <person name="Chovatia M."/>
            <person name="Cooper J."/>
            <person name="Damon W."/>
            <person name="Desjardin D."/>
            <person name="Finy P."/>
            <person name="Geml J."/>
            <person name="Haridas S."/>
            <person name="Hughes K."/>
            <person name="Justo A."/>
            <person name="Karasinski D."/>
            <person name="Kautmanova I."/>
            <person name="Kiss B."/>
            <person name="Kocsube S."/>
            <person name="Kotiranta H."/>
            <person name="LaButti K.M."/>
            <person name="Lechner B.E."/>
            <person name="Liimatainen K."/>
            <person name="Lipzen A."/>
            <person name="Lukacs Z."/>
            <person name="Mihaltcheva S."/>
            <person name="Morgado L.N."/>
            <person name="Niskanen T."/>
            <person name="Noordeloos M.E."/>
            <person name="Ohm R.A."/>
            <person name="Ortiz-Santana B."/>
            <person name="Ovrebo C."/>
            <person name="Racz N."/>
            <person name="Riley R."/>
            <person name="Savchenko A."/>
            <person name="Shiryaev A."/>
            <person name="Soop K."/>
            <person name="Spirin V."/>
            <person name="Szebenyi C."/>
            <person name="Tomsovsky M."/>
            <person name="Tulloss R.E."/>
            <person name="Uehling J."/>
            <person name="Grigoriev I.V."/>
            <person name="Vagvolgyi C."/>
            <person name="Papp T."/>
            <person name="Martin F.M."/>
            <person name="Miettinen O."/>
            <person name="Hibbett D.S."/>
            <person name="Nagy L.G."/>
        </authorList>
    </citation>
    <scope>NUCLEOTIDE SEQUENCE [LARGE SCALE GENOMIC DNA]</scope>
    <source>
        <strain evidence="2 3">HHB13444</strain>
    </source>
</reference>
<proteinExistence type="predicted"/>
<feature type="region of interest" description="Disordered" evidence="1">
    <location>
        <begin position="399"/>
        <end position="447"/>
    </location>
</feature>
<evidence type="ECO:0000256" key="1">
    <source>
        <dbReference type="SAM" id="MobiDB-lite"/>
    </source>
</evidence>
<dbReference type="InParanoid" id="A0A5C3NX32"/>
<organism evidence="2 3">
    <name type="scientific">Polyporus arcularius HHB13444</name>
    <dbReference type="NCBI Taxonomy" id="1314778"/>
    <lineage>
        <taxon>Eukaryota</taxon>
        <taxon>Fungi</taxon>
        <taxon>Dikarya</taxon>
        <taxon>Basidiomycota</taxon>
        <taxon>Agaricomycotina</taxon>
        <taxon>Agaricomycetes</taxon>
        <taxon>Polyporales</taxon>
        <taxon>Polyporaceae</taxon>
        <taxon>Polyporus</taxon>
    </lineage>
</organism>
<feature type="region of interest" description="Disordered" evidence="1">
    <location>
        <begin position="1"/>
        <end position="30"/>
    </location>
</feature>
<feature type="compositionally biased region" description="Low complexity" evidence="1">
    <location>
        <begin position="438"/>
        <end position="447"/>
    </location>
</feature>
<keyword evidence="3" id="KW-1185">Reference proteome</keyword>
<dbReference type="Pfam" id="PF18758">
    <property type="entry name" value="KDZ"/>
    <property type="match status" value="1"/>
</dbReference>
<evidence type="ECO:0008006" key="4">
    <source>
        <dbReference type="Google" id="ProtNLM"/>
    </source>
</evidence>
<dbReference type="AlphaFoldDB" id="A0A5C3NX32"/>
<dbReference type="STRING" id="1314778.A0A5C3NX32"/>
<dbReference type="PANTHER" id="PTHR33096:SF1">
    <property type="entry name" value="CXC1-LIKE CYSTEINE CLUSTER ASSOCIATED WITH KDZ TRANSPOSASES DOMAIN-CONTAINING PROTEIN"/>
    <property type="match status" value="1"/>
</dbReference>
<dbReference type="PANTHER" id="PTHR33096">
    <property type="entry name" value="CXC2 DOMAIN-CONTAINING PROTEIN"/>
    <property type="match status" value="1"/>
</dbReference>
<feature type="compositionally biased region" description="Acidic residues" evidence="1">
    <location>
        <begin position="415"/>
        <end position="437"/>
    </location>
</feature>
<sequence length="750" mass="85254">MPPKGVSRSVNIVGPSRDRRSRSSISRPKVQTLGLQKIAAEKKRVAEEYEKLVQGLSARSRRILSEMRRDPVEVARDGMEEARDLMVTTDQEDDATGWENVDGNYNEDTIAAALRDLLEPREGYRKYKDRRTWRQRVENMDARWQEIMPKVFAAYLAWKYDGKPPPHPPPQEDSPPASDPSRPPEAVPPAAPESDGEVDPPDDPMAPPTPSDYDFEIEVTDFFTCKTSIVVPRCSHQNPAEALIRHGYLGATPDKPTIAVSLKTLELFQDIRRFKASYSVEAFTKMVCYRYVTPYRRRYRKAISDAFDVYLTLMEHVYAKVQTALGRDAPNWRPRWACPACSYKVQGEQPPVWDRMYVMDGNNSLKRVKLFGTRKVGDTRTFKSDYYIPRETVDKFANEVKSKQTQPHVNVPVVDDTDDKSDDGDGTGDGDGEEGDPTDGAPASACASNWKAAASDEKKRMWAIFEETGVFAAACRHGFVLWLIDMIRSGELAKYPLAISDGVIREIAEAIILAFDIGCTFKTTLMNSSLGEAFKALGGRVIVNAFHGYSHAYPCQLENHPNVIEGLGIEDLETMERLFSSSNQLANVIRYASAYRRTLLIHTYFRHWDDEKYNNLGVMLYNNYVQALDILQNKKPLVQESMSALGLTFDKMKTLEKEEQQYFRTLRDEAPWDVHAVAYVETLQDLRAAREELGIADEQFLLAVPDNYQWTAPRSGATDYSNDAATTRKLETRRRELEDRVRRRELTTRA</sequence>
<name>A0A5C3NX32_9APHY</name>
<dbReference type="Proteomes" id="UP000308197">
    <property type="component" value="Unassembled WGS sequence"/>
</dbReference>
<evidence type="ECO:0000313" key="2">
    <source>
        <dbReference type="EMBL" id="TFK81097.1"/>
    </source>
</evidence>
<protein>
    <recommendedName>
        <fullName evidence="4">CxC2-like cysteine cluster KDZ transposase-associated domain-containing protein</fullName>
    </recommendedName>
</protein>
<accession>A0A5C3NX32</accession>
<dbReference type="InterPro" id="IPR040521">
    <property type="entry name" value="KDZ"/>
</dbReference>
<feature type="region of interest" description="Disordered" evidence="1">
    <location>
        <begin position="162"/>
        <end position="211"/>
    </location>
</feature>